<dbReference type="RefSeq" id="WP_057644503.1">
    <property type="nucleotide sequence ID" value="NZ_LLXU01000053.1"/>
</dbReference>
<reference evidence="1 2" key="1">
    <citation type="submission" date="2015-10" db="EMBL/GenBank/DDBJ databases">
        <title>Genome sequencing and analysis of members of genus Stenotrophomonas.</title>
        <authorList>
            <person name="Patil P.P."/>
            <person name="Midha S."/>
            <person name="Patil P.B."/>
        </authorList>
    </citation>
    <scope>NUCLEOTIDE SEQUENCE [LARGE SCALE GENOMIC DNA]</scope>
    <source>
        <strain evidence="1 2">JCM 16536</strain>
    </source>
</reference>
<name>A0A0R0AN52_9GAMM</name>
<evidence type="ECO:0000313" key="1">
    <source>
        <dbReference type="EMBL" id="KRG46685.1"/>
    </source>
</evidence>
<dbReference type="GO" id="GO:0034194">
    <property type="term" value="P:D-galactonate catabolic process"/>
    <property type="evidence" value="ECO:0007669"/>
    <property type="project" value="InterPro"/>
</dbReference>
<dbReference type="STRING" id="676599.ARC20_05070"/>
<protein>
    <submittedName>
        <fullName evidence="1">MFS transporter</fullName>
    </submittedName>
</protein>
<keyword evidence="2" id="KW-1185">Reference proteome</keyword>
<accession>A0A0R0AN52</accession>
<dbReference type="OrthoDB" id="256574at2"/>
<dbReference type="CDD" id="cd24012">
    <property type="entry name" value="ASKHA_NBD_KDGal-kinase"/>
    <property type="match status" value="1"/>
</dbReference>
<sequence>MIAVDWGTSSLRAYLLDADGRILEQRRDPRGILACDGRFAEVLAELVGDWPGEIVLCGMIGSRNGWIELPYLPCPADAGALAAAMHAHTDARLPGRTLWFVPGLDCHAEAGVPDVMRGEETQLAGLAAVLGAGRHLVCLPGTHSKWAWLEEGRITDFATVMTGELYAVLRQHSLLGRLMSDDGHAFDEAAFAQGVARSGEGGGLTHQLFGTRTLALFDRLPGEALGSYLSGLLIGHEIRHRQPAPRDVHLVGSAGLTTRYAHALALLGIGAQAHGEDLAARGLHAMASARGIALA</sequence>
<dbReference type="AlphaFoldDB" id="A0A0R0AN52"/>
<dbReference type="Gene3D" id="3.30.420.300">
    <property type="entry name" value="2-keto-3-deoxy-galactonokinase, substrate binding domain"/>
    <property type="match status" value="1"/>
</dbReference>
<dbReference type="InterPro" id="IPR043129">
    <property type="entry name" value="ATPase_NBD"/>
</dbReference>
<gene>
    <name evidence="1" type="ORF">ARC20_05070</name>
</gene>
<dbReference type="SUPFAM" id="SSF53067">
    <property type="entry name" value="Actin-like ATPase domain"/>
    <property type="match status" value="1"/>
</dbReference>
<dbReference type="InterPro" id="IPR042258">
    <property type="entry name" value="DGOK_N"/>
</dbReference>
<dbReference type="Pfam" id="PF05035">
    <property type="entry name" value="DGOK"/>
    <property type="match status" value="1"/>
</dbReference>
<comment type="caution">
    <text evidence="1">The sequence shown here is derived from an EMBL/GenBank/DDBJ whole genome shotgun (WGS) entry which is preliminary data.</text>
</comment>
<dbReference type="GO" id="GO:0008671">
    <property type="term" value="F:2-dehydro-3-deoxygalactonokinase activity"/>
    <property type="evidence" value="ECO:0007669"/>
    <property type="project" value="InterPro"/>
</dbReference>
<dbReference type="Proteomes" id="UP000051802">
    <property type="component" value="Unassembled WGS sequence"/>
</dbReference>
<dbReference type="InterPro" id="IPR042257">
    <property type="entry name" value="DGOK_C"/>
</dbReference>
<dbReference type="InterPro" id="IPR007729">
    <property type="entry name" value="DGOK"/>
</dbReference>
<dbReference type="EMBL" id="LLXU01000053">
    <property type="protein sequence ID" value="KRG46685.1"/>
    <property type="molecule type" value="Genomic_DNA"/>
</dbReference>
<dbReference type="Gene3D" id="3.30.420.310">
    <property type="entry name" value="2-keto-3-deoxy-galactonokinase, C-terminal domain"/>
    <property type="match status" value="1"/>
</dbReference>
<proteinExistence type="predicted"/>
<organism evidence="1 2">
    <name type="scientific">Stenotrophomonas panacihumi</name>
    <dbReference type="NCBI Taxonomy" id="676599"/>
    <lineage>
        <taxon>Bacteria</taxon>
        <taxon>Pseudomonadati</taxon>
        <taxon>Pseudomonadota</taxon>
        <taxon>Gammaproteobacteria</taxon>
        <taxon>Lysobacterales</taxon>
        <taxon>Lysobacteraceae</taxon>
        <taxon>Stenotrophomonas</taxon>
    </lineage>
</organism>
<evidence type="ECO:0000313" key="2">
    <source>
        <dbReference type="Proteomes" id="UP000051802"/>
    </source>
</evidence>